<name>A0ABX6QMW5_9HYPH</name>
<proteinExistence type="predicted"/>
<evidence type="ECO:0000313" key="1">
    <source>
        <dbReference type="EMBL" id="QLF69834.1"/>
    </source>
</evidence>
<sequence length="233" mass="24549">MVTVLQILVRNLSASPQYFHVFQKQARFPSLHGAAIRSNCLGCRQIGNYNHGGGEIAFLLDPRVHAGALSSLPVPAPLYGSEAVAPPLSRSIPSLSTASRPLMLAANPPKNLLPLSLDPLAFGPPSHIEGLEEGMFAIAVPRFTPMPGPQLLCGVGVMASDGSMLLSSAVTPAPNRILTCHAEPVYYVRLGYQPGGGALTYDISHAAECDFRAGATTFTVTYNSDGTFSSEGM</sequence>
<evidence type="ECO:0000313" key="2">
    <source>
        <dbReference type="Proteomes" id="UP000308530"/>
    </source>
</evidence>
<dbReference type="Proteomes" id="UP000308530">
    <property type="component" value="Chromosome"/>
</dbReference>
<dbReference type="RefSeq" id="WP_138288243.1">
    <property type="nucleotide sequence ID" value="NZ_CP058350.1"/>
</dbReference>
<organism evidence="1 2">
    <name type="scientific">Peteryoungia desertarenae</name>
    <dbReference type="NCBI Taxonomy" id="1813451"/>
    <lineage>
        <taxon>Bacteria</taxon>
        <taxon>Pseudomonadati</taxon>
        <taxon>Pseudomonadota</taxon>
        <taxon>Alphaproteobacteria</taxon>
        <taxon>Hyphomicrobiales</taxon>
        <taxon>Rhizobiaceae</taxon>
        <taxon>Peteryoungia</taxon>
    </lineage>
</organism>
<reference evidence="1 2" key="1">
    <citation type="submission" date="2020-06" db="EMBL/GenBank/DDBJ databases">
        <title>Genome sequence of Rhizobium sp strain ADMK78.</title>
        <authorList>
            <person name="Rahi P."/>
        </authorList>
    </citation>
    <scope>NUCLEOTIDE SEQUENCE [LARGE SCALE GENOMIC DNA]</scope>
    <source>
        <strain evidence="1 2">ADMK78</strain>
    </source>
</reference>
<protein>
    <submittedName>
        <fullName evidence="1">Uncharacterized protein</fullName>
    </submittedName>
</protein>
<accession>A0ABX6QMW5</accession>
<keyword evidence="2" id="KW-1185">Reference proteome</keyword>
<gene>
    <name evidence="1" type="ORF">FE840_009935</name>
</gene>
<dbReference type="EMBL" id="CP058350">
    <property type="protein sequence ID" value="QLF69834.1"/>
    <property type="molecule type" value="Genomic_DNA"/>
</dbReference>